<dbReference type="AlphaFoldDB" id="A0A9P5X3H7"/>
<protein>
    <submittedName>
        <fullName evidence="2">Uncharacterized protein</fullName>
    </submittedName>
</protein>
<name>A0A9P5X3H7_9AGAR</name>
<evidence type="ECO:0000313" key="3">
    <source>
        <dbReference type="Proteomes" id="UP000807342"/>
    </source>
</evidence>
<gene>
    <name evidence="2" type="ORF">P691DRAFT_807844</name>
</gene>
<evidence type="ECO:0000313" key="2">
    <source>
        <dbReference type="EMBL" id="KAF9444138.1"/>
    </source>
</evidence>
<evidence type="ECO:0000256" key="1">
    <source>
        <dbReference type="SAM" id="Phobius"/>
    </source>
</evidence>
<feature type="transmembrane region" description="Helical" evidence="1">
    <location>
        <begin position="47"/>
        <end position="66"/>
    </location>
</feature>
<dbReference type="Proteomes" id="UP000807342">
    <property type="component" value="Unassembled WGS sequence"/>
</dbReference>
<accession>A0A9P5X3H7</accession>
<keyword evidence="1" id="KW-0812">Transmembrane</keyword>
<comment type="caution">
    <text evidence="2">The sequence shown here is derived from an EMBL/GenBank/DDBJ whole genome shotgun (WGS) entry which is preliminary data.</text>
</comment>
<keyword evidence="1" id="KW-0472">Membrane</keyword>
<keyword evidence="3" id="KW-1185">Reference proteome</keyword>
<dbReference type="EMBL" id="MU151400">
    <property type="protein sequence ID" value="KAF9444138.1"/>
    <property type="molecule type" value="Genomic_DNA"/>
</dbReference>
<keyword evidence="1" id="KW-1133">Transmembrane helix</keyword>
<proteinExistence type="predicted"/>
<sequence length="71" mass="7822">MAATGLVLRYSHQVPPLAKPVIASHAVPCHDSWSTDRSYPKRYPVTLALLIPCVPFIIFVDVGRLLDTLPP</sequence>
<organism evidence="2 3">
    <name type="scientific">Macrolepiota fuliginosa MF-IS2</name>
    <dbReference type="NCBI Taxonomy" id="1400762"/>
    <lineage>
        <taxon>Eukaryota</taxon>
        <taxon>Fungi</taxon>
        <taxon>Dikarya</taxon>
        <taxon>Basidiomycota</taxon>
        <taxon>Agaricomycotina</taxon>
        <taxon>Agaricomycetes</taxon>
        <taxon>Agaricomycetidae</taxon>
        <taxon>Agaricales</taxon>
        <taxon>Agaricineae</taxon>
        <taxon>Agaricaceae</taxon>
        <taxon>Macrolepiota</taxon>
    </lineage>
</organism>
<reference evidence="2" key="1">
    <citation type="submission" date="2020-11" db="EMBL/GenBank/DDBJ databases">
        <authorList>
            <consortium name="DOE Joint Genome Institute"/>
            <person name="Ahrendt S."/>
            <person name="Riley R."/>
            <person name="Andreopoulos W."/>
            <person name="Labutti K."/>
            <person name="Pangilinan J."/>
            <person name="Ruiz-Duenas F.J."/>
            <person name="Barrasa J.M."/>
            <person name="Sanchez-Garcia M."/>
            <person name="Camarero S."/>
            <person name="Miyauchi S."/>
            <person name="Serrano A."/>
            <person name="Linde D."/>
            <person name="Babiker R."/>
            <person name="Drula E."/>
            <person name="Ayuso-Fernandez I."/>
            <person name="Pacheco R."/>
            <person name="Padilla G."/>
            <person name="Ferreira P."/>
            <person name="Barriuso J."/>
            <person name="Kellner H."/>
            <person name="Castanera R."/>
            <person name="Alfaro M."/>
            <person name="Ramirez L."/>
            <person name="Pisabarro A.G."/>
            <person name="Kuo A."/>
            <person name="Tritt A."/>
            <person name="Lipzen A."/>
            <person name="He G."/>
            <person name="Yan M."/>
            <person name="Ng V."/>
            <person name="Cullen D."/>
            <person name="Martin F."/>
            <person name="Rosso M.-N."/>
            <person name="Henrissat B."/>
            <person name="Hibbett D."/>
            <person name="Martinez A.T."/>
            <person name="Grigoriev I.V."/>
        </authorList>
    </citation>
    <scope>NUCLEOTIDE SEQUENCE</scope>
    <source>
        <strain evidence="2">MF-IS2</strain>
    </source>
</reference>